<evidence type="ECO:0000313" key="1">
    <source>
        <dbReference type="EMBL" id="GJN20558.1"/>
    </source>
</evidence>
<reference evidence="1" key="1">
    <citation type="journal article" date="2018" name="DNA Res.">
        <title>Multiple hybrid de novo genome assembly of finger millet, an orphan allotetraploid crop.</title>
        <authorList>
            <person name="Hatakeyama M."/>
            <person name="Aluri S."/>
            <person name="Balachadran M.T."/>
            <person name="Sivarajan S.R."/>
            <person name="Patrignani A."/>
            <person name="Gruter S."/>
            <person name="Poveda L."/>
            <person name="Shimizu-Inatsugi R."/>
            <person name="Baeten J."/>
            <person name="Francoijs K.J."/>
            <person name="Nataraja K.N."/>
            <person name="Reddy Y.A.N."/>
            <person name="Phadnis S."/>
            <person name="Ravikumar R.L."/>
            <person name="Schlapbach R."/>
            <person name="Sreeman S.M."/>
            <person name="Shimizu K.K."/>
        </authorList>
    </citation>
    <scope>NUCLEOTIDE SEQUENCE</scope>
</reference>
<reference evidence="1" key="2">
    <citation type="submission" date="2021-12" db="EMBL/GenBank/DDBJ databases">
        <title>Resequencing data analysis of finger millet.</title>
        <authorList>
            <person name="Hatakeyama M."/>
            <person name="Aluri S."/>
            <person name="Balachadran M.T."/>
            <person name="Sivarajan S.R."/>
            <person name="Poveda L."/>
            <person name="Shimizu-Inatsugi R."/>
            <person name="Schlapbach R."/>
            <person name="Sreeman S.M."/>
            <person name="Shimizu K.K."/>
        </authorList>
    </citation>
    <scope>NUCLEOTIDE SEQUENCE</scope>
</reference>
<comment type="caution">
    <text evidence="1">The sequence shown here is derived from an EMBL/GenBank/DDBJ whole genome shotgun (WGS) entry which is preliminary data.</text>
</comment>
<accession>A0AAV5EDW6</accession>
<proteinExistence type="predicted"/>
<evidence type="ECO:0000313" key="2">
    <source>
        <dbReference type="Proteomes" id="UP001054889"/>
    </source>
</evidence>
<dbReference type="Proteomes" id="UP001054889">
    <property type="component" value="Unassembled WGS sequence"/>
</dbReference>
<protein>
    <submittedName>
        <fullName evidence="1">Uncharacterized protein</fullName>
    </submittedName>
</protein>
<keyword evidence="2" id="KW-1185">Reference proteome</keyword>
<dbReference type="EMBL" id="BQKI01000075">
    <property type="protein sequence ID" value="GJN20558.1"/>
    <property type="molecule type" value="Genomic_DNA"/>
</dbReference>
<organism evidence="1 2">
    <name type="scientific">Eleusine coracana subsp. coracana</name>
    <dbReference type="NCBI Taxonomy" id="191504"/>
    <lineage>
        <taxon>Eukaryota</taxon>
        <taxon>Viridiplantae</taxon>
        <taxon>Streptophyta</taxon>
        <taxon>Embryophyta</taxon>
        <taxon>Tracheophyta</taxon>
        <taxon>Spermatophyta</taxon>
        <taxon>Magnoliopsida</taxon>
        <taxon>Liliopsida</taxon>
        <taxon>Poales</taxon>
        <taxon>Poaceae</taxon>
        <taxon>PACMAD clade</taxon>
        <taxon>Chloridoideae</taxon>
        <taxon>Cynodonteae</taxon>
        <taxon>Eleusininae</taxon>
        <taxon>Eleusine</taxon>
    </lineage>
</organism>
<sequence>MDSSSSRQPRPPGAGIRVRAPLVESVSCYCRLDTGLKTVVDARKYVPGAKMCMQPDVKQSKRKSKGLKKGKCEGIQRTLQSAEVYDPNRNRTELEESHYSLSGAASLKTAAANGSRIRSTKQLFPTKNEFDSIAESWQQMLIVILHKQFLLTEELGEKLQLNVLIAFGR</sequence>
<dbReference type="AlphaFoldDB" id="A0AAV5EDW6"/>
<name>A0AAV5EDW6_ELECO</name>
<gene>
    <name evidence="1" type="primary">gb07950</name>
    <name evidence="1" type="ORF">PR202_gb07950</name>
</gene>